<organism evidence="5 6">
    <name type="scientific">Glycomyces buryatensis</name>
    <dbReference type="NCBI Taxonomy" id="2570927"/>
    <lineage>
        <taxon>Bacteria</taxon>
        <taxon>Bacillati</taxon>
        <taxon>Actinomycetota</taxon>
        <taxon>Actinomycetes</taxon>
        <taxon>Glycomycetales</taxon>
        <taxon>Glycomycetaceae</taxon>
        <taxon>Glycomyces</taxon>
    </lineage>
</organism>
<dbReference type="EMBL" id="STGY01000010">
    <property type="protein sequence ID" value="THV42949.1"/>
    <property type="molecule type" value="Genomic_DNA"/>
</dbReference>
<dbReference type="PROSITE" id="PS51318">
    <property type="entry name" value="TAT"/>
    <property type="match status" value="1"/>
</dbReference>
<dbReference type="SUPFAM" id="SSF52266">
    <property type="entry name" value="SGNH hydrolase"/>
    <property type="match status" value="1"/>
</dbReference>
<dbReference type="Gene3D" id="3.40.50.1110">
    <property type="entry name" value="SGNH hydrolase"/>
    <property type="match status" value="1"/>
</dbReference>
<reference evidence="5 6" key="2">
    <citation type="submission" date="2019-05" db="EMBL/GenBank/DDBJ databases">
        <title>Glycomyces buryatensis sp. nov.</title>
        <authorList>
            <person name="Nikitina E."/>
        </authorList>
    </citation>
    <scope>NUCLEOTIDE SEQUENCE [LARGE SCALE GENOMIC DNA]</scope>
    <source>
        <strain evidence="5 6">18</strain>
    </source>
</reference>
<comment type="similarity">
    <text evidence="1">Belongs to the 'GDSL' lipolytic enzyme family.</text>
</comment>
<gene>
    <name evidence="5" type="ORF">FAB82_04170</name>
</gene>
<accession>A0A4S8QNC8</accession>
<dbReference type="InterPro" id="IPR013830">
    <property type="entry name" value="SGNH_hydro"/>
</dbReference>
<evidence type="ECO:0000313" key="5">
    <source>
        <dbReference type="EMBL" id="THV42949.1"/>
    </source>
</evidence>
<dbReference type="Proteomes" id="UP000308760">
    <property type="component" value="Unassembled WGS sequence"/>
</dbReference>
<dbReference type="PANTHER" id="PTHR43695">
    <property type="entry name" value="PUTATIVE (AFU_ORTHOLOGUE AFUA_2G17250)-RELATED"/>
    <property type="match status" value="1"/>
</dbReference>
<dbReference type="PANTHER" id="PTHR43695:SF1">
    <property type="entry name" value="RHAMNOGALACTURONAN ACETYLESTERASE"/>
    <property type="match status" value="1"/>
</dbReference>
<dbReference type="CDD" id="cd01821">
    <property type="entry name" value="Rhamnogalacturan_acetylesterase_like"/>
    <property type="match status" value="1"/>
</dbReference>
<name>A0A4S8QNC8_9ACTN</name>
<keyword evidence="3" id="KW-0732">Signal</keyword>
<evidence type="ECO:0000259" key="4">
    <source>
        <dbReference type="Pfam" id="PF13472"/>
    </source>
</evidence>
<dbReference type="Pfam" id="PF13472">
    <property type="entry name" value="Lipase_GDSL_2"/>
    <property type="match status" value="1"/>
</dbReference>
<feature type="domain" description="SGNH hydrolase-type esterase" evidence="4">
    <location>
        <begin position="46"/>
        <end position="237"/>
    </location>
</feature>
<dbReference type="InterPro" id="IPR036514">
    <property type="entry name" value="SGNH_hydro_sf"/>
</dbReference>
<dbReference type="OrthoDB" id="9802318at2"/>
<dbReference type="RefSeq" id="WP_136533279.1">
    <property type="nucleotide sequence ID" value="NZ_STGY01000010.1"/>
</dbReference>
<dbReference type="InterPro" id="IPR006311">
    <property type="entry name" value="TAT_signal"/>
</dbReference>
<evidence type="ECO:0000256" key="1">
    <source>
        <dbReference type="ARBA" id="ARBA00008668"/>
    </source>
</evidence>
<protein>
    <submittedName>
        <fullName evidence="5">Rhamnogalacturonan acetylesterase</fullName>
    </submittedName>
</protein>
<comment type="caution">
    <text evidence="5">The sequence shown here is derived from an EMBL/GenBank/DDBJ whole genome shotgun (WGS) entry which is preliminary data.</text>
</comment>
<dbReference type="InterPro" id="IPR037459">
    <property type="entry name" value="RhgT-like"/>
</dbReference>
<feature type="chain" id="PRO_5020368630" evidence="3">
    <location>
        <begin position="31"/>
        <end position="282"/>
    </location>
</feature>
<sequence length="282" mass="30398">MTPPLSRRKLLAMGSVAVGSAAITAAIANADPRGATASSGGRIFIVGDSTAAIYPTSAAPRAGWGQALPAFVADGIEIVDRAQPGASSKSYADAGLLDAALREIDEGDWMLISFGHNDQRINVPDRYAAPYSTYQRYLTGYIERSRARGAFPVLLTSVERRSFWGGRARPTLGEYPEAMLALAEETGTAVIDLHALSLARWEQLGEEATKSRFMWVPPGHPNYPAGIADDTHFQARGAIEVARMVARAAADQGILPAAYWGDLDREVTEEEIEWPEELPDLL</sequence>
<evidence type="ECO:0000313" key="6">
    <source>
        <dbReference type="Proteomes" id="UP000308760"/>
    </source>
</evidence>
<reference evidence="6" key="1">
    <citation type="submission" date="2019-04" db="EMBL/GenBank/DDBJ databases">
        <title>Nocardioides xinjiangensis sp. nov.</title>
        <authorList>
            <person name="Liu S."/>
        </authorList>
    </citation>
    <scope>NUCLEOTIDE SEQUENCE [LARGE SCALE GENOMIC DNA]</scope>
    <source>
        <strain evidence="6">18</strain>
    </source>
</reference>
<dbReference type="AlphaFoldDB" id="A0A4S8QNC8"/>
<keyword evidence="6" id="KW-1185">Reference proteome</keyword>
<dbReference type="GO" id="GO:0016787">
    <property type="term" value="F:hydrolase activity"/>
    <property type="evidence" value="ECO:0007669"/>
    <property type="project" value="UniProtKB-KW"/>
</dbReference>
<keyword evidence="2" id="KW-0378">Hydrolase</keyword>
<evidence type="ECO:0000256" key="2">
    <source>
        <dbReference type="ARBA" id="ARBA00022801"/>
    </source>
</evidence>
<evidence type="ECO:0000256" key="3">
    <source>
        <dbReference type="SAM" id="SignalP"/>
    </source>
</evidence>
<proteinExistence type="inferred from homology"/>
<feature type="signal peptide" evidence="3">
    <location>
        <begin position="1"/>
        <end position="30"/>
    </location>
</feature>